<evidence type="ECO:0000313" key="1">
    <source>
        <dbReference type="EMBL" id="PKY89704.1"/>
    </source>
</evidence>
<evidence type="ECO:0000313" key="2">
    <source>
        <dbReference type="Proteomes" id="UP000234384"/>
    </source>
</evidence>
<reference evidence="1 2" key="1">
    <citation type="submission" date="2017-12" db="EMBL/GenBank/DDBJ databases">
        <title>Phylogenetic diversity of female urinary microbiome.</title>
        <authorList>
            <person name="Thomas-White K."/>
            <person name="Wolfe A.J."/>
        </authorList>
    </citation>
    <scope>NUCLEOTIDE SEQUENCE [LARGE SCALE GENOMIC DNA]</scope>
    <source>
        <strain evidence="1 2">UMB0898</strain>
    </source>
</reference>
<dbReference type="EMBL" id="PKHE01000005">
    <property type="protein sequence ID" value="PKY89704.1"/>
    <property type="molecule type" value="Genomic_DNA"/>
</dbReference>
<dbReference type="AlphaFoldDB" id="A0A2I1K219"/>
<dbReference type="Proteomes" id="UP000234384">
    <property type="component" value="Unassembled WGS sequence"/>
</dbReference>
<accession>A0A2I1K219</accession>
<proteinExistence type="predicted"/>
<comment type="caution">
    <text evidence="1">The sequence shown here is derived from an EMBL/GenBank/DDBJ whole genome shotgun (WGS) entry which is preliminary data.</text>
</comment>
<sequence>MIDKRLLIDSVQIEKVLDRDEWGKESYGGTLTLSPVRFDRATTLTHGSKDDTQQKPGVIFVYSRYCKVMLDDSYIDGRIIDGDKKYKVIGIIPIGLYKKVIGYEIEVI</sequence>
<name>A0A2I1K219_9LACT</name>
<dbReference type="RefSeq" id="WP_101954024.1">
    <property type="nucleotide sequence ID" value="NZ_PKHE01000005.1"/>
</dbReference>
<dbReference type="OrthoDB" id="2222091at2"/>
<dbReference type="Pfam" id="PF10665">
    <property type="entry name" value="Minor_capsid_1"/>
    <property type="match status" value="1"/>
</dbReference>
<protein>
    <submittedName>
        <fullName evidence="1">Minor capsid protein</fullName>
    </submittedName>
</protein>
<organism evidence="1 2">
    <name type="scientific">Falseniella ignava</name>
    <dbReference type="NCBI Taxonomy" id="137730"/>
    <lineage>
        <taxon>Bacteria</taxon>
        <taxon>Bacillati</taxon>
        <taxon>Bacillota</taxon>
        <taxon>Bacilli</taxon>
        <taxon>Lactobacillales</taxon>
        <taxon>Aerococcaceae</taxon>
        <taxon>Falseniella</taxon>
    </lineage>
</organism>
<dbReference type="InterPro" id="IPR019612">
    <property type="entry name" value="Minor_capsid_put"/>
</dbReference>
<gene>
    <name evidence="1" type="ORF">CYJ57_03060</name>
</gene>